<proteinExistence type="predicted"/>
<dbReference type="Proteomes" id="UP000195455">
    <property type="component" value="Unassembled WGS sequence"/>
</dbReference>
<comment type="caution">
    <text evidence="1">The sequence shown here is derived from an EMBL/GenBank/DDBJ whole genome shotgun (WGS) entry which is preliminary data.</text>
</comment>
<dbReference type="AlphaFoldDB" id="A0A1Y3U3B5"/>
<organism evidence="1 2">
    <name type="scientific">Anaerotignum lactatifermentans</name>
    <dbReference type="NCBI Taxonomy" id="160404"/>
    <lineage>
        <taxon>Bacteria</taxon>
        <taxon>Bacillati</taxon>
        <taxon>Bacillota</taxon>
        <taxon>Clostridia</taxon>
        <taxon>Lachnospirales</taxon>
        <taxon>Anaerotignaceae</taxon>
        <taxon>Anaerotignum</taxon>
    </lineage>
</organism>
<evidence type="ECO:0000313" key="1">
    <source>
        <dbReference type="EMBL" id="OUN42665.1"/>
    </source>
</evidence>
<name>A0A1Y3U3B5_9FIRM</name>
<evidence type="ECO:0000313" key="2">
    <source>
        <dbReference type="Proteomes" id="UP000195455"/>
    </source>
</evidence>
<gene>
    <name evidence="1" type="ORF">B5G26_08500</name>
</gene>
<reference evidence="2" key="1">
    <citation type="submission" date="2017-04" db="EMBL/GenBank/DDBJ databases">
        <title>Function of individual gut microbiota members based on whole genome sequencing of pure cultures obtained from chicken caecum.</title>
        <authorList>
            <person name="Medvecky M."/>
            <person name="Cejkova D."/>
            <person name="Polansky O."/>
            <person name="Karasova D."/>
            <person name="Kubasova T."/>
            <person name="Cizek A."/>
            <person name="Rychlik I."/>
        </authorList>
    </citation>
    <scope>NUCLEOTIDE SEQUENCE [LARGE SCALE GENOMIC DNA]</scope>
    <source>
        <strain evidence="2">An75</strain>
    </source>
</reference>
<protein>
    <submittedName>
        <fullName evidence="1">Uncharacterized protein</fullName>
    </submittedName>
</protein>
<accession>A0A1Y3U3B5</accession>
<dbReference type="EMBL" id="NFHM01000011">
    <property type="protein sequence ID" value="OUN42665.1"/>
    <property type="molecule type" value="Genomic_DNA"/>
</dbReference>
<sequence>MVPKPPQATKGKDFPFGNLFASPVRTGRVGNDNIGILKGQNLPQIFLFSSKICEKNSLSQTEKGCFYYYIMFLYYVSCRNKIT</sequence>